<dbReference type="CDD" id="cd01189">
    <property type="entry name" value="INT_ICEBs1_C_like"/>
    <property type="match status" value="1"/>
</dbReference>
<feature type="compositionally biased region" description="Basic and acidic residues" evidence="5">
    <location>
        <begin position="177"/>
        <end position="190"/>
    </location>
</feature>
<gene>
    <name evidence="7" type="ORF">H7C19_06015</name>
</gene>
<dbReference type="GO" id="GO:0006310">
    <property type="term" value="P:DNA recombination"/>
    <property type="evidence" value="ECO:0007669"/>
    <property type="project" value="UniProtKB-KW"/>
</dbReference>
<dbReference type="EMBL" id="JACJVP010000007">
    <property type="protein sequence ID" value="MBB6670239.1"/>
    <property type="molecule type" value="Genomic_DNA"/>
</dbReference>
<dbReference type="InterPro" id="IPR004107">
    <property type="entry name" value="Integrase_SAM-like_N"/>
</dbReference>
<dbReference type="Pfam" id="PF00589">
    <property type="entry name" value="Phage_integrase"/>
    <property type="match status" value="1"/>
</dbReference>
<evidence type="ECO:0000256" key="2">
    <source>
        <dbReference type="ARBA" id="ARBA00022908"/>
    </source>
</evidence>
<evidence type="ECO:0000256" key="4">
    <source>
        <dbReference type="ARBA" id="ARBA00023172"/>
    </source>
</evidence>
<sequence length="406" mass="47518">MPNIEQRGENTWRLIVYNGYKANGDPNRERRKITVEDPALLKSKVKLQQYLESEWYKFKEEVETGQYIKIDKVTFEAFVPEWKKGYAEQKLGGYTRRNYYGIISSQLLPEFGHVEINKIKTIHIVKFMTRLTTASGRKDGKSKPLATNTQLNIYRTLKSIMDTAAKWKIISSNPMEGVDRPTHSKTEKREMKKRKKSLTPEETKYTIEKLRQVSFQWRMYYVGVILGGFRRGEMLGVEWPAVDFESGGIHVEKQITFDEDSNPVEGEVKTEESEGFVPMPQFYMNALRKFKQAWEEEKDQLGSKWKGGEKLYVFHSGCGEGYYPDAPTRQWARIKAKYNLPPVRLHDLRHTTAMLLREEQVDMKSIQERLRHSRLETTSNIYTHESETISRFTADRLEKYSPVTPL</sequence>
<dbReference type="AlphaFoldDB" id="A0A7X0VF46"/>
<evidence type="ECO:0000256" key="1">
    <source>
        <dbReference type="ARBA" id="ARBA00008857"/>
    </source>
</evidence>
<evidence type="ECO:0000256" key="5">
    <source>
        <dbReference type="SAM" id="MobiDB-lite"/>
    </source>
</evidence>
<dbReference type="GO" id="GO:0015074">
    <property type="term" value="P:DNA integration"/>
    <property type="evidence" value="ECO:0007669"/>
    <property type="project" value="UniProtKB-KW"/>
</dbReference>
<dbReference type="RefSeq" id="WP_185141681.1">
    <property type="nucleotide sequence ID" value="NZ_JACJVP010000007.1"/>
</dbReference>
<dbReference type="Pfam" id="PF14659">
    <property type="entry name" value="Phage_int_SAM_3"/>
    <property type="match status" value="1"/>
</dbReference>
<evidence type="ECO:0000313" key="7">
    <source>
        <dbReference type="EMBL" id="MBB6670239.1"/>
    </source>
</evidence>
<accession>A0A7X0VF46</accession>
<keyword evidence="3" id="KW-0238">DNA-binding</keyword>
<dbReference type="PROSITE" id="PS51898">
    <property type="entry name" value="TYR_RECOMBINASE"/>
    <property type="match status" value="1"/>
</dbReference>
<dbReference type="InterPro" id="IPR010998">
    <property type="entry name" value="Integrase_recombinase_N"/>
</dbReference>
<comment type="similarity">
    <text evidence="1">Belongs to the 'phage' integrase family.</text>
</comment>
<keyword evidence="2" id="KW-0229">DNA integration</keyword>
<dbReference type="Gene3D" id="1.10.150.130">
    <property type="match status" value="1"/>
</dbReference>
<organism evidence="7 8">
    <name type="scientific">Cohnella nanjingensis</name>
    <dbReference type="NCBI Taxonomy" id="1387779"/>
    <lineage>
        <taxon>Bacteria</taxon>
        <taxon>Bacillati</taxon>
        <taxon>Bacillota</taxon>
        <taxon>Bacilli</taxon>
        <taxon>Bacillales</taxon>
        <taxon>Paenibacillaceae</taxon>
        <taxon>Cohnella</taxon>
    </lineage>
</organism>
<feature type="domain" description="Tyr recombinase" evidence="6">
    <location>
        <begin position="193"/>
        <end position="395"/>
    </location>
</feature>
<protein>
    <submittedName>
        <fullName evidence="7">Site-specific integrase</fullName>
    </submittedName>
</protein>
<dbReference type="InterPro" id="IPR002104">
    <property type="entry name" value="Integrase_catalytic"/>
</dbReference>
<keyword evidence="8" id="KW-1185">Reference proteome</keyword>
<dbReference type="Gene3D" id="1.10.443.10">
    <property type="entry name" value="Intergrase catalytic core"/>
    <property type="match status" value="1"/>
</dbReference>
<evidence type="ECO:0000259" key="6">
    <source>
        <dbReference type="PROSITE" id="PS51898"/>
    </source>
</evidence>
<dbReference type="InterPro" id="IPR013762">
    <property type="entry name" value="Integrase-like_cat_sf"/>
</dbReference>
<dbReference type="InterPro" id="IPR050090">
    <property type="entry name" value="Tyrosine_recombinase_XerCD"/>
</dbReference>
<dbReference type="PANTHER" id="PTHR30349:SF64">
    <property type="entry name" value="PROPHAGE INTEGRASE INTD-RELATED"/>
    <property type="match status" value="1"/>
</dbReference>
<keyword evidence="4" id="KW-0233">DNA recombination</keyword>
<evidence type="ECO:0000313" key="8">
    <source>
        <dbReference type="Proteomes" id="UP000547209"/>
    </source>
</evidence>
<comment type="caution">
    <text evidence="7">The sequence shown here is derived from an EMBL/GenBank/DDBJ whole genome shotgun (WGS) entry which is preliminary data.</text>
</comment>
<dbReference type="PANTHER" id="PTHR30349">
    <property type="entry name" value="PHAGE INTEGRASE-RELATED"/>
    <property type="match status" value="1"/>
</dbReference>
<proteinExistence type="inferred from homology"/>
<dbReference type="SUPFAM" id="SSF56349">
    <property type="entry name" value="DNA breaking-rejoining enzymes"/>
    <property type="match status" value="1"/>
</dbReference>
<name>A0A7X0VF46_9BACL</name>
<feature type="region of interest" description="Disordered" evidence="5">
    <location>
        <begin position="175"/>
        <end position="200"/>
    </location>
</feature>
<reference evidence="7 8" key="1">
    <citation type="submission" date="2020-08" db="EMBL/GenBank/DDBJ databases">
        <title>Cohnella phylogeny.</title>
        <authorList>
            <person name="Dunlap C."/>
        </authorList>
    </citation>
    <scope>NUCLEOTIDE SEQUENCE [LARGE SCALE GENOMIC DNA]</scope>
    <source>
        <strain evidence="7 8">DSM 28246</strain>
    </source>
</reference>
<dbReference type="GO" id="GO:0003677">
    <property type="term" value="F:DNA binding"/>
    <property type="evidence" value="ECO:0007669"/>
    <property type="project" value="UniProtKB-KW"/>
</dbReference>
<evidence type="ECO:0000256" key="3">
    <source>
        <dbReference type="ARBA" id="ARBA00023125"/>
    </source>
</evidence>
<dbReference type="InterPro" id="IPR011010">
    <property type="entry name" value="DNA_brk_join_enz"/>
</dbReference>
<dbReference type="Proteomes" id="UP000547209">
    <property type="component" value="Unassembled WGS sequence"/>
</dbReference>